<proteinExistence type="predicted"/>
<dbReference type="Proteomes" id="UP000249661">
    <property type="component" value="Unassembled WGS sequence"/>
</dbReference>
<dbReference type="EMBL" id="KZ824948">
    <property type="protein sequence ID" value="RAH71491.1"/>
    <property type="molecule type" value="Genomic_DNA"/>
</dbReference>
<evidence type="ECO:0000313" key="1">
    <source>
        <dbReference type="EMBL" id="RAH71491.1"/>
    </source>
</evidence>
<sequence length="162" mass="17592">MNVDIDSIDTVPFISLDCPVSGPRGLSPRPSSDQSYLSSISTTSQQNYSPKHHTTQRQRNPSPKFQTPITIAQTTKKPNGPHKVNVTNSTNPDIGTPCPPSTHAIFLSLPLPLSEDREDNPNDDPENCITIGTYPTSINISIASAPHRTASPPKVRSGQVRR</sequence>
<accession>A0ACD1HCX5</accession>
<keyword evidence="2" id="KW-1185">Reference proteome</keyword>
<reference evidence="1" key="1">
    <citation type="submission" date="2018-02" db="EMBL/GenBank/DDBJ databases">
        <title>The genomes of Aspergillus section Nigri reveals drivers in fungal speciation.</title>
        <authorList>
            <consortium name="DOE Joint Genome Institute"/>
            <person name="Vesth T.C."/>
            <person name="Nybo J."/>
            <person name="Theobald S."/>
            <person name="Brandl J."/>
            <person name="Frisvad J.C."/>
            <person name="Nielsen K.F."/>
            <person name="Lyhne E.K."/>
            <person name="Kogle M.E."/>
            <person name="Kuo A."/>
            <person name="Riley R."/>
            <person name="Clum A."/>
            <person name="Nolan M."/>
            <person name="Lipzen A."/>
            <person name="Salamov A."/>
            <person name="Henrissat B."/>
            <person name="Wiebenga A."/>
            <person name="De vries R.P."/>
            <person name="Grigoriev I.V."/>
            <person name="Mortensen U.H."/>
            <person name="Andersen M.R."/>
            <person name="Baker S.E."/>
        </authorList>
    </citation>
    <scope>NUCLEOTIDE SEQUENCE</scope>
    <source>
        <strain evidence="1">CBS 121060</strain>
    </source>
</reference>
<name>A0ACD1HCX5_9EURO</name>
<protein>
    <submittedName>
        <fullName evidence="1">Uncharacterized protein</fullName>
    </submittedName>
</protein>
<evidence type="ECO:0000313" key="2">
    <source>
        <dbReference type="Proteomes" id="UP000249661"/>
    </source>
</evidence>
<organism evidence="1 2">
    <name type="scientific">Aspergillus aculeatinus CBS 121060</name>
    <dbReference type="NCBI Taxonomy" id="1448322"/>
    <lineage>
        <taxon>Eukaryota</taxon>
        <taxon>Fungi</taxon>
        <taxon>Dikarya</taxon>
        <taxon>Ascomycota</taxon>
        <taxon>Pezizomycotina</taxon>
        <taxon>Eurotiomycetes</taxon>
        <taxon>Eurotiomycetidae</taxon>
        <taxon>Eurotiales</taxon>
        <taxon>Aspergillaceae</taxon>
        <taxon>Aspergillus</taxon>
        <taxon>Aspergillus subgen. Circumdati</taxon>
    </lineage>
</organism>
<gene>
    <name evidence="1" type="ORF">BO66DRAFT_50675</name>
</gene>